<feature type="transmembrane region" description="Helical" evidence="2">
    <location>
        <begin position="163"/>
        <end position="182"/>
    </location>
</feature>
<keyword evidence="2" id="KW-0472">Membrane</keyword>
<comment type="caution">
    <text evidence="4">The sequence shown here is derived from an EMBL/GenBank/DDBJ whole genome shotgun (WGS) entry which is preliminary data.</text>
</comment>
<organism evidence="4 5">
    <name type="scientific">Candidatus Woesebacteria bacterium RIFCSPLOWO2_01_FULL_39_10b</name>
    <dbReference type="NCBI Taxonomy" id="1802517"/>
    <lineage>
        <taxon>Bacteria</taxon>
        <taxon>Candidatus Woeseibacteriota</taxon>
    </lineage>
</organism>
<dbReference type="PROSITE" id="PS50937">
    <property type="entry name" value="HTH_MERR_2"/>
    <property type="match status" value="1"/>
</dbReference>
<evidence type="ECO:0000256" key="2">
    <source>
        <dbReference type="SAM" id="Phobius"/>
    </source>
</evidence>
<feature type="domain" description="HTH merR-type" evidence="3">
    <location>
        <begin position="2"/>
        <end position="48"/>
    </location>
</feature>
<dbReference type="STRING" id="1802517.A2892_03450"/>
<dbReference type="Pfam" id="PF00376">
    <property type="entry name" value="MerR"/>
    <property type="match status" value="1"/>
</dbReference>
<dbReference type="AlphaFoldDB" id="A0A1F8B5T3"/>
<dbReference type="GO" id="GO:0003677">
    <property type="term" value="F:DNA binding"/>
    <property type="evidence" value="ECO:0007669"/>
    <property type="project" value="InterPro"/>
</dbReference>
<gene>
    <name evidence="4" type="ORF">A2892_03450</name>
</gene>
<dbReference type="SUPFAM" id="SSF46955">
    <property type="entry name" value="Putative DNA-binding domain"/>
    <property type="match status" value="1"/>
</dbReference>
<evidence type="ECO:0000313" key="4">
    <source>
        <dbReference type="EMBL" id="OGM59381.1"/>
    </source>
</evidence>
<dbReference type="GO" id="GO:0006355">
    <property type="term" value="P:regulation of DNA-templated transcription"/>
    <property type="evidence" value="ECO:0007669"/>
    <property type="project" value="InterPro"/>
</dbReference>
<keyword evidence="2" id="KW-0812">Transmembrane</keyword>
<dbReference type="InterPro" id="IPR000551">
    <property type="entry name" value="MerR-type_HTH_dom"/>
</dbReference>
<dbReference type="InterPro" id="IPR009061">
    <property type="entry name" value="DNA-bd_dom_put_sf"/>
</dbReference>
<keyword evidence="2" id="KW-1133">Transmembrane helix</keyword>
<proteinExistence type="predicted"/>
<dbReference type="CDD" id="cd04761">
    <property type="entry name" value="HTH_MerR-SF"/>
    <property type="match status" value="1"/>
</dbReference>
<sequence length="195" mass="21881">MLLAIGEAAEYSGISIDTLRRWEKKARVAAYRSPGNHRYFKKEDLDKLFDSRYQRDTKPAPYTKTKKERQTPVSQTDSDKFRNENPLVPQRRFPVVDSPPFPFRPAKAEVPATTASVPDAILITQVPQQINKSILETPTINSTKDITSQTSTKKAVTLSQKQAITIVVLVIVLITIALLFLFSSTKTPEIISPIP</sequence>
<dbReference type="InterPro" id="IPR010093">
    <property type="entry name" value="SinI_DNA-bd"/>
</dbReference>
<accession>A0A1F8B5T3</accession>
<evidence type="ECO:0000313" key="5">
    <source>
        <dbReference type="Proteomes" id="UP000176404"/>
    </source>
</evidence>
<dbReference type="Proteomes" id="UP000176404">
    <property type="component" value="Unassembled WGS sequence"/>
</dbReference>
<dbReference type="EMBL" id="MGHD01000020">
    <property type="protein sequence ID" value="OGM59381.1"/>
    <property type="molecule type" value="Genomic_DNA"/>
</dbReference>
<protein>
    <recommendedName>
        <fullName evidence="3">HTH merR-type domain-containing protein</fullName>
    </recommendedName>
</protein>
<reference evidence="4 5" key="1">
    <citation type="journal article" date="2016" name="Nat. Commun.">
        <title>Thousands of microbial genomes shed light on interconnected biogeochemical processes in an aquifer system.</title>
        <authorList>
            <person name="Anantharaman K."/>
            <person name="Brown C.T."/>
            <person name="Hug L.A."/>
            <person name="Sharon I."/>
            <person name="Castelle C.J."/>
            <person name="Probst A.J."/>
            <person name="Thomas B.C."/>
            <person name="Singh A."/>
            <person name="Wilkins M.J."/>
            <person name="Karaoz U."/>
            <person name="Brodie E.L."/>
            <person name="Williams K.H."/>
            <person name="Hubbard S.S."/>
            <person name="Banfield J.F."/>
        </authorList>
    </citation>
    <scope>NUCLEOTIDE SEQUENCE [LARGE SCALE GENOMIC DNA]</scope>
</reference>
<dbReference type="NCBIfam" id="TIGR01764">
    <property type="entry name" value="excise"/>
    <property type="match status" value="1"/>
</dbReference>
<name>A0A1F8B5T3_9BACT</name>
<dbReference type="Gene3D" id="1.10.1660.10">
    <property type="match status" value="1"/>
</dbReference>
<evidence type="ECO:0000259" key="3">
    <source>
        <dbReference type="PROSITE" id="PS50937"/>
    </source>
</evidence>
<feature type="region of interest" description="Disordered" evidence="1">
    <location>
        <begin position="50"/>
        <end position="89"/>
    </location>
</feature>
<evidence type="ECO:0000256" key="1">
    <source>
        <dbReference type="SAM" id="MobiDB-lite"/>
    </source>
</evidence>